<evidence type="ECO:0000313" key="2">
    <source>
        <dbReference type="Proteomes" id="UP000005096"/>
    </source>
</evidence>
<dbReference type="HOGENOM" id="CLU_570670_0_0_0"/>
<dbReference type="AlphaFoldDB" id="E3CXL8"/>
<reference evidence="1 2" key="1">
    <citation type="journal article" date="2010" name="Stand. Genomic Sci.">
        <title>Non-contiguous finished genome sequence of Aminomonas paucivorans type strain (GLU-3).</title>
        <authorList>
            <person name="Pitluck S."/>
            <person name="Yasawong M."/>
            <person name="Held B."/>
            <person name="Lapidus A."/>
            <person name="Nolan M."/>
            <person name="Copeland A."/>
            <person name="Lucas S."/>
            <person name="Del Rio T.G."/>
            <person name="Tice H."/>
            <person name="Cheng J.F."/>
            <person name="Chertkov O."/>
            <person name="Goodwin L."/>
            <person name="Tapia R."/>
            <person name="Han C."/>
            <person name="Liolios K."/>
            <person name="Ivanova N."/>
            <person name="Mavromatis K."/>
            <person name="Ovchinnikova G."/>
            <person name="Pati A."/>
            <person name="Chen A."/>
            <person name="Palaniappan K."/>
            <person name="Land M."/>
            <person name="Hauser L."/>
            <person name="Chang Y.J."/>
            <person name="Jeffries C.D."/>
            <person name="Pukall R."/>
            <person name="Spring S."/>
            <person name="Rohde M."/>
            <person name="Sikorski J."/>
            <person name="Goker M."/>
            <person name="Woyke T."/>
            <person name="Bristow J."/>
            <person name="Eisen J.A."/>
            <person name="Markowitz V."/>
            <person name="Hugenholtz P."/>
            <person name="Kyrpides N.C."/>
            <person name="Klenk H.P."/>
        </authorList>
    </citation>
    <scope>NUCLEOTIDE SEQUENCE [LARGE SCALE GENOMIC DNA]</scope>
    <source>
        <strain evidence="1 2">DSM 12260</strain>
    </source>
</reference>
<protein>
    <submittedName>
        <fullName evidence="1">Uncharacterized protein</fullName>
    </submittedName>
</protein>
<accession>E3CXL8</accession>
<organism evidence="1 2">
    <name type="scientific">Aminomonas paucivorans DSM 12260</name>
    <dbReference type="NCBI Taxonomy" id="584708"/>
    <lineage>
        <taxon>Bacteria</taxon>
        <taxon>Thermotogati</taxon>
        <taxon>Synergistota</taxon>
        <taxon>Synergistia</taxon>
        <taxon>Synergistales</taxon>
        <taxon>Synergistaceae</taxon>
        <taxon>Aminomonas</taxon>
    </lineage>
</organism>
<dbReference type="Proteomes" id="UP000005096">
    <property type="component" value="Chromosome"/>
</dbReference>
<dbReference type="EMBL" id="CM001022">
    <property type="protein sequence ID" value="EFQ24462.1"/>
    <property type="molecule type" value="Genomic_DNA"/>
</dbReference>
<proteinExistence type="predicted"/>
<gene>
    <name evidence="1" type="ORF">Apau_2051</name>
</gene>
<dbReference type="OrthoDB" id="3627at2"/>
<sequence>MNNPSPLEAIRAKWKDHPAVRSAAGELTNMEDDLARLREAEDPEERKAYRLLWQRAAHQYWELVWSLVEARIDAEKLPPEALTFDDAEKLAINFGVLSSKANVPNPHFADELDQPACLDIYQYGRLTDFLAENYALLFGKPYEGPQGGTTREEKLARFASDLGATEQRRRLVVSMVLSRCGFITPPEVEEMLSHLEAHLRIHTEVEMRTRRVREADPSDREKIHENSKRYELAEHELLISLERAAKEIETFSDPELQKVLGLHDRTRFLANLEVHVRNEAERWKTRVEMAARKHKGKGVPALKGELREAFNHKKEFMTLAARSARMDTSPLNVDTGKPVGFKQAGEIMMDLTPLDPDMLRAPRVRMYGIPKVILTPGRGLGVYDWTDNSLLIPQFSPYGGVLKSFCFALGAFRWDNDEDRVLKDSYGLIKENRDKGIRALQESFCQDYFIWMSKERRGYRVLPKETSKWFRVHFKKPA</sequence>
<dbReference type="eggNOG" id="ENOG502Z817">
    <property type="taxonomic scope" value="Bacteria"/>
</dbReference>
<dbReference type="RefSeq" id="WP_006301702.1">
    <property type="nucleotide sequence ID" value="NZ_CM001022.1"/>
</dbReference>
<evidence type="ECO:0000313" key="1">
    <source>
        <dbReference type="EMBL" id="EFQ24462.1"/>
    </source>
</evidence>
<keyword evidence="2" id="KW-1185">Reference proteome</keyword>
<dbReference type="STRING" id="584708.Apau_2051"/>
<name>E3CXL8_9BACT</name>
<dbReference type="PaxDb" id="584708-Apau_2051"/>